<accession>A0A225C7M3</accession>
<keyword evidence="1" id="KW-0812">Transmembrane</keyword>
<dbReference type="PROSITE" id="PS50943">
    <property type="entry name" value="HTH_CROC1"/>
    <property type="match status" value="1"/>
</dbReference>
<dbReference type="Proteomes" id="UP000215316">
    <property type="component" value="Unassembled WGS sequence"/>
</dbReference>
<dbReference type="EMBL" id="MZMQ01000001">
    <property type="protein sequence ID" value="OQJ61750.1"/>
    <property type="molecule type" value="Genomic_DNA"/>
</dbReference>
<feature type="transmembrane region" description="Helical" evidence="1">
    <location>
        <begin position="64"/>
        <end position="89"/>
    </location>
</feature>
<evidence type="ECO:0000256" key="1">
    <source>
        <dbReference type="SAM" id="Phobius"/>
    </source>
</evidence>
<dbReference type="Pfam" id="PF01381">
    <property type="entry name" value="HTH_3"/>
    <property type="match status" value="1"/>
</dbReference>
<dbReference type="CDD" id="cd00093">
    <property type="entry name" value="HTH_XRE"/>
    <property type="match status" value="1"/>
</dbReference>
<dbReference type="Gene3D" id="1.10.260.40">
    <property type="entry name" value="lambda repressor-like DNA-binding domains"/>
    <property type="match status" value="1"/>
</dbReference>
<dbReference type="InterPro" id="IPR010982">
    <property type="entry name" value="Lambda_DNA-bd_dom_sf"/>
</dbReference>
<dbReference type="InterPro" id="IPR001387">
    <property type="entry name" value="Cro/C1-type_HTH"/>
</dbReference>
<keyword evidence="4" id="KW-1185">Reference proteome</keyword>
<evidence type="ECO:0000259" key="2">
    <source>
        <dbReference type="PROSITE" id="PS50943"/>
    </source>
</evidence>
<dbReference type="SUPFAM" id="SSF47413">
    <property type="entry name" value="lambda repressor-like DNA-binding domains"/>
    <property type="match status" value="1"/>
</dbReference>
<protein>
    <recommendedName>
        <fullName evidence="2">HTH cro/C1-type domain-containing protein</fullName>
    </recommendedName>
</protein>
<reference evidence="3" key="1">
    <citation type="submission" date="2017-08" db="EMBL/GenBank/DDBJ databases">
        <title>Genomes of multiple Clavibacter strains from different subspecies.</title>
        <authorList>
            <person name="Yuan X.-K."/>
            <person name="Li X.-S."/>
            <person name="Nie J."/>
            <person name="De Boer S.H."/>
        </authorList>
    </citation>
    <scope>NUCLEOTIDE SEQUENCE [LARGE SCALE GENOMIC DNA]</scope>
    <source>
        <strain evidence="3">ATCC 33566</strain>
    </source>
</reference>
<sequence length="193" mass="20198">MWAVSAAVVTAVVLAVTTSEHQAPWGPLASALFVSSAGALTFTIRRRREIATRSDAADGVERAVAARAAAAVFRDLLVILPAAVLVLVASPATSPVLLVVAVLVAALVDEGVRRASGRRATERGGGAACRLAEHRARLRLDEDELAARVGVSTRTIRAIEAGWHRPRVDLAVALAREVDAPVERLFPPPASPA</sequence>
<evidence type="ECO:0000313" key="4">
    <source>
        <dbReference type="Proteomes" id="UP000215316"/>
    </source>
</evidence>
<organism evidence="3 4">
    <name type="scientific">Clavibacter tessellarius</name>
    <dbReference type="NCBI Taxonomy" id="31965"/>
    <lineage>
        <taxon>Bacteria</taxon>
        <taxon>Bacillati</taxon>
        <taxon>Actinomycetota</taxon>
        <taxon>Actinomycetes</taxon>
        <taxon>Micrococcales</taxon>
        <taxon>Microbacteriaceae</taxon>
        <taxon>Clavibacter</taxon>
    </lineage>
</organism>
<dbReference type="GO" id="GO:0003677">
    <property type="term" value="F:DNA binding"/>
    <property type="evidence" value="ECO:0007669"/>
    <property type="project" value="InterPro"/>
</dbReference>
<dbReference type="AlphaFoldDB" id="A0A225C7M3"/>
<feature type="transmembrane region" description="Helical" evidence="1">
    <location>
        <begin position="25"/>
        <end position="44"/>
    </location>
</feature>
<feature type="domain" description="HTH cro/C1-type" evidence="2">
    <location>
        <begin position="131"/>
        <end position="185"/>
    </location>
</feature>
<comment type="caution">
    <text evidence="3">The sequence shown here is derived from an EMBL/GenBank/DDBJ whole genome shotgun (WGS) entry which is preliminary data.</text>
</comment>
<name>A0A225C7M3_9MICO</name>
<keyword evidence="1" id="KW-0472">Membrane</keyword>
<evidence type="ECO:0000313" key="3">
    <source>
        <dbReference type="EMBL" id="OQJ61750.1"/>
    </source>
</evidence>
<dbReference type="OrthoDB" id="581105at2"/>
<dbReference type="SMART" id="SM00530">
    <property type="entry name" value="HTH_XRE"/>
    <property type="match status" value="1"/>
</dbReference>
<keyword evidence="1" id="KW-1133">Transmembrane helix</keyword>
<proteinExistence type="predicted"/>
<gene>
    <name evidence="3" type="ORF">B5P24_01225</name>
</gene>